<dbReference type="Proteomes" id="UP000509327">
    <property type="component" value="Chromosome"/>
</dbReference>
<name>A0A2V4VDF8_PAEBA</name>
<dbReference type="RefSeq" id="WP_110894766.1">
    <property type="nucleotide sequence ID" value="NZ_CP054614.1"/>
</dbReference>
<feature type="coiled-coil region" evidence="1">
    <location>
        <begin position="8"/>
        <end position="40"/>
    </location>
</feature>
<evidence type="ECO:0000313" key="3">
    <source>
        <dbReference type="EMBL" id="QKS55978.1"/>
    </source>
</evidence>
<evidence type="ECO:0000313" key="2">
    <source>
        <dbReference type="EMBL" id="PYE51612.1"/>
    </source>
</evidence>
<keyword evidence="1" id="KW-0175">Coiled coil</keyword>
<evidence type="ECO:0000256" key="1">
    <source>
        <dbReference type="SAM" id="Coils"/>
    </source>
</evidence>
<keyword evidence="5" id="KW-1185">Reference proteome</keyword>
<dbReference type="Proteomes" id="UP000247790">
    <property type="component" value="Unassembled WGS sequence"/>
</dbReference>
<evidence type="ECO:0000313" key="4">
    <source>
        <dbReference type="Proteomes" id="UP000247790"/>
    </source>
</evidence>
<dbReference type="EMBL" id="CP054614">
    <property type="protein sequence ID" value="QKS55978.1"/>
    <property type="molecule type" value="Genomic_DNA"/>
</dbReference>
<sequence length="80" mass="9401">MFKLFKGIKEAKAQKEAARIEAINVRLAEERANHERLCAEFAAKETARLDAMRKESSEKWKQRFREECELQGKQVPAYMK</sequence>
<dbReference type="AlphaFoldDB" id="A0A2V4VDF8"/>
<dbReference type="OrthoDB" id="9933749at2"/>
<gene>
    <name evidence="2" type="ORF">DFQ00_102407</name>
    <name evidence="3" type="ORF">HUB98_06230</name>
</gene>
<dbReference type="EMBL" id="QJSW01000002">
    <property type="protein sequence ID" value="PYE51612.1"/>
    <property type="molecule type" value="Genomic_DNA"/>
</dbReference>
<accession>A0A2V4VDF8</accession>
<evidence type="ECO:0000313" key="5">
    <source>
        <dbReference type="Proteomes" id="UP000509327"/>
    </source>
</evidence>
<proteinExistence type="predicted"/>
<protein>
    <submittedName>
        <fullName evidence="2">Uncharacterized protein</fullName>
    </submittedName>
</protein>
<organism evidence="2 4">
    <name type="scientific">Paenibacillus barcinonensis</name>
    <dbReference type="NCBI Taxonomy" id="198119"/>
    <lineage>
        <taxon>Bacteria</taxon>
        <taxon>Bacillati</taxon>
        <taxon>Bacillota</taxon>
        <taxon>Bacilli</taxon>
        <taxon>Bacillales</taxon>
        <taxon>Paenibacillaceae</taxon>
        <taxon>Paenibacillus</taxon>
    </lineage>
</organism>
<reference evidence="2 4" key="1">
    <citation type="submission" date="2018-06" db="EMBL/GenBank/DDBJ databases">
        <title>Genomic Encyclopedia of Type Strains, Phase III (KMG-III): the genomes of soil and plant-associated and newly described type strains.</title>
        <authorList>
            <person name="Whitman W."/>
        </authorList>
    </citation>
    <scope>NUCLEOTIDE SEQUENCE [LARGE SCALE GENOMIC DNA]</scope>
    <source>
        <strain evidence="2 4">CECT 7022</strain>
    </source>
</reference>
<reference evidence="3 5" key="2">
    <citation type="submission" date="2020-06" db="EMBL/GenBank/DDBJ databases">
        <title>Complete genome of Paenibacillus barcinonensis KACC11450.</title>
        <authorList>
            <person name="Kim M."/>
            <person name="Park Y.-J."/>
            <person name="Shin J.-H."/>
        </authorList>
    </citation>
    <scope>NUCLEOTIDE SEQUENCE [LARGE SCALE GENOMIC DNA]</scope>
    <source>
        <strain evidence="3 5">KACC11450</strain>
    </source>
</reference>